<reference evidence="1 2" key="1">
    <citation type="submission" date="2024-04" db="EMBL/GenBank/DDBJ databases">
        <authorList>
            <person name="Fracassetti M."/>
        </authorList>
    </citation>
    <scope>NUCLEOTIDE SEQUENCE [LARGE SCALE GENOMIC DNA]</scope>
</reference>
<evidence type="ECO:0000313" key="1">
    <source>
        <dbReference type="EMBL" id="CAL1377667.1"/>
    </source>
</evidence>
<evidence type="ECO:0000313" key="2">
    <source>
        <dbReference type="Proteomes" id="UP001497516"/>
    </source>
</evidence>
<organism evidence="1 2">
    <name type="scientific">Linum trigynum</name>
    <dbReference type="NCBI Taxonomy" id="586398"/>
    <lineage>
        <taxon>Eukaryota</taxon>
        <taxon>Viridiplantae</taxon>
        <taxon>Streptophyta</taxon>
        <taxon>Embryophyta</taxon>
        <taxon>Tracheophyta</taxon>
        <taxon>Spermatophyta</taxon>
        <taxon>Magnoliopsida</taxon>
        <taxon>eudicotyledons</taxon>
        <taxon>Gunneridae</taxon>
        <taxon>Pentapetalae</taxon>
        <taxon>rosids</taxon>
        <taxon>fabids</taxon>
        <taxon>Malpighiales</taxon>
        <taxon>Linaceae</taxon>
        <taxon>Linum</taxon>
    </lineage>
</organism>
<dbReference type="EMBL" id="OZ034816">
    <property type="protein sequence ID" value="CAL1377667.1"/>
    <property type="molecule type" value="Genomic_DNA"/>
</dbReference>
<sequence length="138" mass="15307">MSTNFTINMATLLSEIKIAVVDELKSAMISKIQTAISYEIRSLLAEFRVDNGRRQEAEVATGRCLDQLELRVEQLEQRLSVAPVVRSEDKERKPNTCVVVPNLPSIHLEDRPSSEVGVKMVGGGISLPSIDLLTSREE</sequence>
<dbReference type="AlphaFoldDB" id="A0AAV2DVT9"/>
<gene>
    <name evidence="1" type="ORF">LTRI10_LOCUS19300</name>
</gene>
<proteinExistence type="predicted"/>
<protein>
    <submittedName>
        <fullName evidence="1">Uncharacterized protein</fullName>
    </submittedName>
</protein>
<dbReference type="Proteomes" id="UP001497516">
    <property type="component" value="Chromosome 3"/>
</dbReference>
<name>A0AAV2DVT9_9ROSI</name>
<accession>A0AAV2DVT9</accession>
<keyword evidence="2" id="KW-1185">Reference proteome</keyword>